<dbReference type="CDD" id="cd15489">
    <property type="entry name" value="PHD_SF"/>
    <property type="match status" value="1"/>
</dbReference>
<accession>A0A7J7NUI0</accession>
<gene>
    <name evidence="2" type="ORF">GIB67_015715</name>
</gene>
<dbReference type="Proteomes" id="UP000541444">
    <property type="component" value="Unassembled WGS sequence"/>
</dbReference>
<dbReference type="InterPro" id="IPR032446">
    <property type="entry name" value="SCAPER_N"/>
</dbReference>
<dbReference type="PANTHER" id="PTHR31434">
    <property type="entry name" value="S PHASE CYCLIN A-ASSOCIATED PROTEIN IN THE ENDOPLASMIC RETICULUM"/>
    <property type="match status" value="1"/>
</dbReference>
<evidence type="ECO:0000259" key="1">
    <source>
        <dbReference type="Pfam" id="PF16501"/>
    </source>
</evidence>
<evidence type="ECO:0000313" key="3">
    <source>
        <dbReference type="Proteomes" id="UP000541444"/>
    </source>
</evidence>
<reference evidence="2 3" key="1">
    <citation type="journal article" date="2020" name="IScience">
        <title>Genome Sequencing of the Endangered Kingdonia uniflora (Circaeasteraceae, Ranunculales) Reveals Potential Mechanisms of Evolutionary Specialization.</title>
        <authorList>
            <person name="Sun Y."/>
            <person name="Deng T."/>
            <person name="Zhang A."/>
            <person name="Moore M.J."/>
            <person name="Landis J.B."/>
            <person name="Lin N."/>
            <person name="Zhang H."/>
            <person name="Zhang X."/>
            <person name="Huang J."/>
            <person name="Zhang X."/>
            <person name="Sun H."/>
            <person name="Wang H."/>
        </authorList>
    </citation>
    <scope>NUCLEOTIDE SEQUENCE [LARGE SCALE GENOMIC DNA]</scope>
    <source>
        <strain evidence="2">TB1705</strain>
        <tissue evidence="2">Leaf</tissue>
    </source>
</reference>
<proteinExistence type="predicted"/>
<feature type="domain" description="S phase cyclin A-associated protein in the endoplasmic reticulum N-terminal" evidence="1">
    <location>
        <begin position="193"/>
        <end position="244"/>
    </location>
</feature>
<dbReference type="Gene3D" id="3.30.40.10">
    <property type="entry name" value="Zinc/RING finger domain, C3HC4 (zinc finger)"/>
    <property type="match status" value="1"/>
</dbReference>
<dbReference type="Pfam" id="PF16501">
    <property type="entry name" value="SCAPER_N"/>
    <property type="match status" value="1"/>
</dbReference>
<dbReference type="PANTHER" id="PTHR31434:SF2">
    <property type="entry name" value="S PHASE CYCLIN A-ASSOCIATED PROTEIN IN THE ENDOPLASMIC RETICULUM"/>
    <property type="match status" value="1"/>
</dbReference>
<organism evidence="2 3">
    <name type="scientific">Kingdonia uniflora</name>
    <dbReference type="NCBI Taxonomy" id="39325"/>
    <lineage>
        <taxon>Eukaryota</taxon>
        <taxon>Viridiplantae</taxon>
        <taxon>Streptophyta</taxon>
        <taxon>Embryophyta</taxon>
        <taxon>Tracheophyta</taxon>
        <taxon>Spermatophyta</taxon>
        <taxon>Magnoliopsida</taxon>
        <taxon>Ranunculales</taxon>
        <taxon>Circaeasteraceae</taxon>
        <taxon>Kingdonia</taxon>
    </lineage>
</organism>
<dbReference type="AlphaFoldDB" id="A0A7J7NUI0"/>
<dbReference type="InterPro" id="IPR013083">
    <property type="entry name" value="Znf_RING/FYVE/PHD"/>
</dbReference>
<evidence type="ECO:0000313" key="2">
    <source>
        <dbReference type="EMBL" id="KAF6170763.1"/>
    </source>
</evidence>
<comment type="caution">
    <text evidence="2">The sequence shown here is derived from an EMBL/GenBank/DDBJ whole genome shotgun (WGS) entry which is preliminary data.</text>
</comment>
<dbReference type="OrthoDB" id="1986882at2759"/>
<keyword evidence="3" id="KW-1185">Reference proteome</keyword>
<name>A0A7J7NUI0_9MAGN</name>
<protein>
    <recommendedName>
        <fullName evidence="1">S phase cyclin A-associated protein in the endoplasmic reticulum N-terminal domain-containing protein</fullName>
    </recommendedName>
</protein>
<dbReference type="EMBL" id="JACGCM010000560">
    <property type="protein sequence ID" value="KAF6170763.1"/>
    <property type="molecule type" value="Genomic_DNA"/>
</dbReference>
<sequence length="251" mass="28581">MSKVSIQIALKEDAPLARGNDHLKTIGDACGSFVAWPTPLIIKKQDSTGLTTSPNNYGCIRVDDMGPSDCLSLGLPMCDDDESFLVVRITSMHFQNRNYASKTIEARLISKPLDYYTTSSVLRNFSELSKDKFKPISYEYSWQSVPQGNWHCPSCLCKFCGQVGTTVKRFLTCHQCKEKYHQGCILEKEATAISNKDWCFLFEHLNGAVDELYLLCELECDLDQMKEVVLVLEEARSYFRELRAELKDLRM</sequence>